<protein>
    <recommendedName>
        <fullName evidence="4">HipA-like C-terminal domain-containing protein</fullName>
    </recommendedName>
</protein>
<reference evidence="2" key="1">
    <citation type="journal article" date="2021" name="PeerJ">
        <title>Extensive microbial diversity within the chicken gut microbiome revealed by metagenomics and culture.</title>
        <authorList>
            <person name="Gilroy R."/>
            <person name="Ravi A."/>
            <person name="Getino M."/>
            <person name="Pursley I."/>
            <person name="Horton D.L."/>
            <person name="Alikhan N.F."/>
            <person name="Baker D."/>
            <person name="Gharbi K."/>
            <person name="Hall N."/>
            <person name="Watson M."/>
            <person name="Adriaenssens E.M."/>
            <person name="Foster-Nyarko E."/>
            <person name="Jarju S."/>
            <person name="Secka A."/>
            <person name="Antonio M."/>
            <person name="Oren A."/>
            <person name="Chaudhuri R.R."/>
            <person name="La Ragione R."/>
            <person name="Hildebrand F."/>
            <person name="Pallen M.J."/>
        </authorList>
    </citation>
    <scope>NUCLEOTIDE SEQUENCE</scope>
    <source>
        <strain evidence="2">ChiBcec21-2208</strain>
    </source>
</reference>
<feature type="compositionally biased region" description="Polar residues" evidence="1">
    <location>
        <begin position="1"/>
        <end position="22"/>
    </location>
</feature>
<accession>A0A921LMX4</accession>
<dbReference type="AlphaFoldDB" id="A0A921LMX4"/>
<evidence type="ECO:0008006" key="4">
    <source>
        <dbReference type="Google" id="ProtNLM"/>
    </source>
</evidence>
<sequence length="273" mass="30967">MREIDIQNTPPATSTGHSSKGNQFKWPADGGWYKADHMGYESLAEIVVSRLLQQSEMAYPHVLYEPAVIHYDGHTLRGCYSENFLPENREIVTLEKLFRQYTGTGLSATLAKIPDVADKIHQTVDTVVEITGLENFGVYLTAILEADAIFLNEDRHTNNIAVLYDAENDGYACCPLFDFGLALFSDTGWDFPLDASLDACYKRIAPKPFARTFDEQMEAAEVLYGTHLTCRWGSRQMEAAVQDLASLYTQPEIERVVRVLREQKRRYAAYFKE</sequence>
<dbReference type="Gene3D" id="1.10.1070.20">
    <property type="match status" value="1"/>
</dbReference>
<evidence type="ECO:0000313" key="3">
    <source>
        <dbReference type="Proteomes" id="UP000782880"/>
    </source>
</evidence>
<name>A0A921LMX4_9FIRM</name>
<feature type="region of interest" description="Disordered" evidence="1">
    <location>
        <begin position="1"/>
        <end position="23"/>
    </location>
</feature>
<evidence type="ECO:0000256" key="1">
    <source>
        <dbReference type="SAM" id="MobiDB-lite"/>
    </source>
</evidence>
<evidence type="ECO:0000313" key="2">
    <source>
        <dbReference type="EMBL" id="HJG28016.1"/>
    </source>
</evidence>
<dbReference type="Proteomes" id="UP000782880">
    <property type="component" value="Unassembled WGS sequence"/>
</dbReference>
<comment type="caution">
    <text evidence="2">The sequence shown here is derived from an EMBL/GenBank/DDBJ whole genome shotgun (WGS) entry which is preliminary data.</text>
</comment>
<reference evidence="2" key="2">
    <citation type="submission" date="2021-09" db="EMBL/GenBank/DDBJ databases">
        <authorList>
            <person name="Gilroy R."/>
        </authorList>
    </citation>
    <scope>NUCLEOTIDE SEQUENCE</scope>
    <source>
        <strain evidence="2">ChiBcec21-2208</strain>
    </source>
</reference>
<organism evidence="2 3">
    <name type="scientific">Subdoligranulum variabile</name>
    <dbReference type="NCBI Taxonomy" id="214851"/>
    <lineage>
        <taxon>Bacteria</taxon>
        <taxon>Bacillati</taxon>
        <taxon>Bacillota</taxon>
        <taxon>Clostridia</taxon>
        <taxon>Eubacteriales</taxon>
        <taxon>Oscillospiraceae</taxon>
        <taxon>Subdoligranulum</taxon>
    </lineage>
</organism>
<dbReference type="EMBL" id="DYVE01000131">
    <property type="protein sequence ID" value="HJG28016.1"/>
    <property type="molecule type" value="Genomic_DNA"/>
</dbReference>
<gene>
    <name evidence="2" type="ORF">K8V20_05130</name>
</gene>
<proteinExistence type="predicted"/>